<dbReference type="SUPFAM" id="SSF53474">
    <property type="entry name" value="alpha/beta-Hydrolases"/>
    <property type="match status" value="1"/>
</dbReference>
<gene>
    <name evidence="14" type="ORF">BCR43DRAFT_276672</name>
</gene>
<evidence type="ECO:0000256" key="11">
    <source>
        <dbReference type="ARBA" id="ARBA00023180"/>
    </source>
</evidence>
<keyword evidence="7" id="KW-0720">Serine protease</keyword>
<comment type="caution">
    <text evidence="14">The sequence shown here is derived from an EMBL/GenBank/DDBJ whole genome shotgun (WGS) entry which is preliminary data.</text>
</comment>
<dbReference type="PANTHER" id="PTHR11731:SF200">
    <property type="entry name" value="DIPEPTIDYL PEPTIDASE 10, ISOFORM B"/>
    <property type="match status" value="1"/>
</dbReference>
<evidence type="ECO:0000313" key="15">
    <source>
        <dbReference type="Proteomes" id="UP000242180"/>
    </source>
</evidence>
<keyword evidence="15" id="KW-1185">Reference proteome</keyword>
<keyword evidence="4" id="KW-0645">Protease</keyword>
<dbReference type="FunCoup" id="A0A1X2HCH7">
    <property type="interactions" value="145"/>
</dbReference>
<evidence type="ECO:0000256" key="9">
    <source>
        <dbReference type="ARBA" id="ARBA00022989"/>
    </source>
</evidence>
<dbReference type="PANTHER" id="PTHR11731">
    <property type="entry name" value="PROTEASE FAMILY S9B,C DIPEPTIDYL-PEPTIDASE IV-RELATED"/>
    <property type="match status" value="1"/>
</dbReference>
<dbReference type="InParanoid" id="A0A1X2HCH7"/>
<dbReference type="AlphaFoldDB" id="A0A1X2HCH7"/>
<dbReference type="PROSITE" id="PS00708">
    <property type="entry name" value="PRO_ENDOPEP_SER"/>
    <property type="match status" value="1"/>
</dbReference>
<dbReference type="GO" id="GO:0008239">
    <property type="term" value="F:dipeptidyl-peptidase activity"/>
    <property type="evidence" value="ECO:0007669"/>
    <property type="project" value="EnsemblFungi"/>
</dbReference>
<evidence type="ECO:0000256" key="3">
    <source>
        <dbReference type="ARBA" id="ARBA00022438"/>
    </source>
</evidence>
<accession>A0A1X2HCH7</accession>
<reference evidence="14 15" key="1">
    <citation type="submission" date="2016-07" db="EMBL/GenBank/DDBJ databases">
        <title>Pervasive Adenine N6-methylation of Active Genes in Fungi.</title>
        <authorList>
            <consortium name="DOE Joint Genome Institute"/>
            <person name="Mondo S.J."/>
            <person name="Dannebaum R.O."/>
            <person name="Kuo R.C."/>
            <person name="Labutti K."/>
            <person name="Haridas S."/>
            <person name="Kuo A."/>
            <person name="Salamov A."/>
            <person name="Ahrendt S.R."/>
            <person name="Lipzen A."/>
            <person name="Sullivan W."/>
            <person name="Andreopoulos W.B."/>
            <person name="Clum A."/>
            <person name="Lindquist E."/>
            <person name="Daum C."/>
            <person name="Ramamoorthy G.K."/>
            <person name="Gryganskyi A."/>
            <person name="Culley D."/>
            <person name="Magnuson J.K."/>
            <person name="James T.Y."/>
            <person name="O'Malley M.A."/>
            <person name="Stajich J.E."/>
            <person name="Spatafora J.W."/>
            <person name="Visel A."/>
            <person name="Grigoriev I.V."/>
        </authorList>
    </citation>
    <scope>NUCLEOTIDE SEQUENCE [LARGE SCALE GENOMIC DNA]</scope>
    <source>
        <strain evidence="14 15">NRRL 2496</strain>
    </source>
</reference>
<keyword evidence="6" id="KW-0378">Hydrolase</keyword>
<keyword evidence="3" id="KW-0031">Aminopeptidase</keyword>
<dbReference type="OMA" id="WLEDVTH"/>
<evidence type="ECO:0000256" key="2">
    <source>
        <dbReference type="ARBA" id="ARBA00006150"/>
    </source>
</evidence>
<organism evidence="14 15">
    <name type="scientific">Syncephalastrum racemosum</name>
    <name type="common">Filamentous fungus</name>
    <dbReference type="NCBI Taxonomy" id="13706"/>
    <lineage>
        <taxon>Eukaryota</taxon>
        <taxon>Fungi</taxon>
        <taxon>Fungi incertae sedis</taxon>
        <taxon>Mucoromycota</taxon>
        <taxon>Mucoromycotina</taxon>
        <taxon>Mucoromycetes</taxon>
        <taxon>Mucorales</taxon>
        <taxon>Syncephalastraceae</taxon>
        <taxon>Syncephalastrum</taxon>
    </lineage>
</organism>
<dbReference type="Proteomes" id="UP000242180">
    <property type="component" value="Unassembled WGS sequence"/>
</dbReference>
<feature type="domain" description="Dipeptidylpeptidase IV N-terminal" evidence="13">
    <location>
        <begin position="3"/>
        <end position="384"/>
    </location>
</feature>
<dbReference type="Pfam" id="PF00930">
    <property type="entry name" value="DPPIV_N"/>
    <property type="match status" value="1"/>
</dbReference>
<evidence type="ECO:0000256" key="8">
    <source>
        <dbReference type="ARBA" id="ARBA00022968"/>
    </source>
</evidence>
<dbReference type="OrthoDB" id="16520at2759"/>
<dbReference type="STRING" id="13706.A0A1X2HCH7"/>
<proteinExistence type="inferred from homology"/>
<evidence type="ECO:0000256" key="4">
    <source>
        <dbReference type="ARBA" id="ARBA00022670"/>
    </source>
</evidence>
<evidence type="ECO:0000256" key="6">
    <source>
        <dbReference type="ARBA" id="ARBA00022801"/>
    </source>
</evidence>
<protein>
    <submittedName>
        <fullName evidence="14">Dipeptidyl peptidase IV N-terminal region-domain-containing protein</fullName>
    </submittedName>
</protein>
<dbReference type="InterPro" id="IPR001375">
    <property type="entry name" value="Peptidase_S9_cat"/>
</dbReference>
<dbReference type="EMBL" id="MCGN01000005">
    <property type="protein sequence ID" value="ORY96450.1"/>
    <property type="molecule type" value="Genomic_DNA"/>
</dbReference>
<evidence type="ECO:0000256" key="5">
    <source>
        <dbReference type="ARBA" id="ARBA00022692"/>
    </source>
</evidence>
<evidence type="ECO:0000256" key="10">
    <source>
        <dbReference type="ARBA" id="ARBA00023136"/>
    </source>
</evidence>
<feature type="domain" description="Peptidase S9 prolyl oligopeptidase catalytic" evidence="12">
    <location>
        <begin position="466"/>
        <end position="668"/>
    </location>
</feature>
<dbReference type="GO" id="GO:0005886">
    <property type="term" value="C:plasma membrane"/>
    <property type="evidence" value="ECO:0007669"/>
    <property type="project" value="TreeGrafter"/>
</dbReference>
<sequence>MLWTNISQQFRHSSHANIYVYTIKSKALFPLSKQSTVDTEPQISYATWSPTGHQVAFVMNNDLYVSDLLSVQRITYDGSATVFNGVPDWVYEEEVFGTDFALWWSPDSTHLAYLRFNETAVPEYHIPFYTTNPNSTYPEEVSIKYPKAGSPNPIVSLHVHSLLDKTSVMVTQNATAETKLQAVDAHKDFDDEDRIITDVVWATTTHTHLLFKQMNRIQDHEITNLVTVAAKVNESTVQVARRYEPTDGGWIDTTQAMKFVPQGDNNKVHYIDLADDGHGYMHIAIFSADDREQAPIWLTEGEYEVDWSSVVLDTERQLVHYISTERSPLERHLYSVSLKSTDPASTKVCRTCPESEDEHGYYEVTFSPKAGFYVLNYEGPEVPTTTVKMVDNETFSSVLEDNQRLKKLLEGYEMPRSHMVTVQSGGVEMNAIEILPPNFDVHQKYPVVFNVYGGPGSQLVSYQFDLSWHTFLASKLEYIVVIVDGRGTGFRGRDYRVGVRGRLGELEVIDQVNAGRHWQELDYVDSSRMAIWGWSYGGYMTSKVLEANDGVFSVGLAVAPVTDWRFYDSIYTERYMSTPQLNPQGYETSAVNNMTGFENVKYLLAHGTGDDNVHFQNSAILVDKLTQANIHNYRTQFYPDSNHRIQHHNANPNIYYLLTEFLWESFGGREYLHVRKEMHGRFSGPLEAH</sequence>
<keyword evidence="9" id="KW-1133">Transmembrane helix</keyword>
<keyword evidence="10" id="KW-0472">Membrane</keyword>
<keyword evidence="8" id="KW-0735">Signal-anchor</keyword>
<evidence type="ECO:0000256" key="1">
    <source>
        <dbReference type="ARBA" id="ARBA00004576"/>
    </source>
</evidence>
<dbReference type="Pfam" id="PF00326">
    <property type="entry name" value="Peptidase_S9"/>
    <property type="match status" value="1"/>
</dbReference>
<dbReference type="Gene3D" id="2.140.10.30">
    <property type="entry name" value="Dipeptidylpeptidase IV, N-terminal domain"/>
    <property type="match status" value="1"/>
</dbReference>
<dbReference type="InterPro" id="IPR029058">
    <property type="entry name" value="AB_hydrolase_fold"/>
</dbReference>
<dbReference type="InterPro" id="IPR002469">
    <property type="entry name" value="Peptidase_S9B_N"/>
</dbReference>
<comment type="similarity">
    <text evidence="2">Belongs to the peptidase S9B family.</text>
</comment>
<evidence type="ECO:0000256" key="7">
    <source>
        <dbReference type="ARBA" id="ARBA00022825"/>
    </source>
</evidence>
<dbReference type="GO" id="GO:0006508">
    <property type="term" value="P:proteolysis"/>
    <property type="evidence" value="ECO:0007669"/>
    <property type="project" value="UniProtKB-KW"/>
</dbReference>
<comment type="subcellular location">
    <subcellularLocation>
        <location evidence="1">Vacuole membrane</location>
        <topology evidence="1">Single-pass type II membrane protein</topology>
    </subcellularLocation>
</comment>
<evidence type="ECO:0000259" key="13">
    <source>
        <dbReference type="Pfam" id="PF00930"/>
    </source>
</evidence>
<dbReference type="SUPFAM" id="SSF82171">
    <property type="entry name" value="DPP6 N-terminal domain-like"/>
    <property type="match status" value="1"/>
</dbReference>
<dbReference type="FunFam" id="3.40.50.1820:FF:000003">
    <property type="entry name" value="Dipeptidyl peptidase 4"/>
    <property type="match status" value="1"/>
</dbReference>
<keyword evidence="11" id="KW-0325">Glycoprotein</keyword>
<dbReference type="GO" id="GO:0004252">
    <property type="term" value="F:serine-type endopeptidase activity"/>
    <property type="evidence" value="ECO:0007669"/>
    <property type="project" value="InterPro"/>
</dbReference>
<keyword evidence="5" id="KW-0812">Transmembrane</keyword>
<dbReference type="GO" id="GO:0000329">
    <property type="term" value="C:fungal-type vacuole membrane"/>
    <property type="evidence" value="ECO:0007669"/>
    <property type="project" value="EnsemblFungi"/>
</dbReference>
<dbReference type="InterPro" id="IPR050278">
    <property type="entry name" value="Serine_Prot_S9B/DPPIV"/>
</dbReference>
<evidence type="ECO:0000313" key="14">
    <source>
        <dbReference type="EMBL" id="ORY96450.1"/>
    </source>
</evidence>
<evidence type="ECO:0000259" key="12">
    <source>
        <dbReference type="Pfam" id="PF00326"/>
    </source>
</evidence>
<dbReference type="InterPro" id="IPR002471">
    <property type="entry name" value="Pept_S9_AS"/>
</dbReference>
<dbReference type="Gene3D" id="3.40.50.1820">
    <property type="entry name" value="alpha/beta hydrolase"/>
    <property type="match status" value="1"/>
</dbReference>
<name>A0A1X2HCH7_SYNRA</name>
<dbReference type="GO" id="GO:0004177">
    <property type="term" value="F:aminopeptidase activity"/>
    <property type="evidence" value="ECO:0007669"/>
    <property type="project" value="UniProtKB-KW"/>
</dbReference>